<dbReference type="InterPro" id="IPR007313">
    <property type="entry name" value="FxsA"/>
</dbReference>
<evidence type="ECO:0000256" key="2">
    <source>
        <dbReference type="SAM" id="Phobius"/>
    </source>
</evidence>
<keyword evidence="2" id="KW-0472">Membrane</keyword>
<keyword evidence="2" id="KW-1133">Transmembrane helix</keyword>
<organism evidence="3 4">
    <name type="scientific">Kribbella pratensis</name>
    <dbReference type="NCBI Taxonomy" id="2512112"/>
    <lineage>
        <taxon>Bacteria</taxon>
        <taxon>Bacillati</taxon>
        <taxon>Actinomycetota</taxon>
        <taxon>Actinomycetes</taxon>
        <taxon>Propionibacteriales</taxon>
        <taxon>Kribbellaceae</taxon>
        <taxon>Kribbella</taxon>
    </lineage>
</organism>
<dbReference type="RefSeq" id="WP_134004653.1">
    <property type="nucleotide sequence ID" value="NZ_SODU01000001.1"/>
</dbReference>
<dbReference type="PANTHER" id="PTHR35335">
    <property type="entry name" value="UPF0716 PROTEIN FXSA"/>
    <property type="match status" value="1"/>
</dbReference>
<comment type="caution">
    <text evidence="3">The sequence shown here is derived from an EMBL/GenBank/DDBJ whole genome shotgun (WGS) entry which is preliminary data.</text>
</comment>
<accession>A0ABY2FIX1</accession>
<keyword evidence="4" id="KW-1185">Reference proteome</keyword>
<protein>
    <submittedName>
        <fullName evidence="3">UPF0716 protein FxsA</fullName>
    </submittedName>
</protein>
<reference evidence="3 4" key="1">
    <citation type="submission" date="2019-03" db="EMBL/GenBank/DDBJ databases">
        <title>Genomic Encyclopedia of Type Strains, Phase III (KMG-III): the genomes of soil and plant-associated and newly described type strains.</title>
        <authorList>
            <person name="Whitman W."/>
        </authorList>
    </citation>
    <scope>NUCLEOTIDE SEQUENCE [LARGE SCALE GENOMIC DNA]</scope>
    <source>
        <strain evidence="3 4">VKMAc-2574</strain>
    </source>
</reference>
<dbReference type="Proteomes" id="UP000295060">
    <property type="component" value="Unassembled WGS sequence"/>
</dbReference>
<sequence>MPWFVALALLVVPIAEIFVIIQVGQVIGGWPTVALLLVESAFGAWLIKREGRRAWRALQSSFETGKMPGRELADAALVLVGGTLLLTPGFITDIFGFFFVLPFTRPLARRAMTAFFSRRVTTQLGTPGLGTFIPGPGTPGPQRPTNDVIQGEVIDPEKK</sequence>
<dbReference type="EMBL" id="SODU01000001">
    <property type="protein sequence ID" value="TDW93066.1"/>
    <property type="molecule type" value="Genomic_DNA"/>
</dbReference>
<feature type="region of interest" description="Disordered" evidence="1">
    <location>
        <begin position="127"/>
        <end position="159"/>
    </location>
</feature>
<feature type="transmembrane region" description="Helical" evidence="2">
    <location>
        <begin position="27"/>
        <end position="47"/>
    </location>
</feature>
<dbReference type="PANTHER" id="PTHR35335:SF1">
    <property type="entry name" value="UPF0716 PROTEIN FXSA"/>
    <property type="match status" value="1"/>
</dbReference>
<gene>
    <name evidence="3" type="ORF">EV137_0337</name>
</gene>
<evidence type="ECO:0000313" key="3">
    <source>
        <dbReference type="EMBL" id="TDW93066.1"/>
    </source>
</evidence>
<feature type="transmembrane region" description="Helical" evidence="2">
    <location>
        <begin position="76"/>
        <end position="101"/>
    </location>
</feature>
<proteinExistence type="predicted"/>
<name>A0ABY2FIX1_9ACTN</name>
<keyword evidence="2" id="KW-0812">Transmembrane</keyword>
<evidence type="ECO:0000313" key="4">
    <source>
        <dbReference type="Proteomes" id="UP000295060"/>
    </source>
</evidence>
<evidence type="ECO:0000256" key="1">
    <source>
        <dbReference type="SAM" id="MobiDB-lite"/>
    </source>
</evidence>
<dbReference type="NCBIfam" id="NF008528">
    <property type="entry name" value="PRK11463.1-2"/>
    <property type="match status" value="1"/>
</dbReference>
<dbReference type="Pfam" id="PF04186">
    <property type="entry name" value="FxsA"/>
    <property type="match status" value="1"/>
</dbReference>